<keyword evidence="1 2" id="KW-0378">Hydrolase</keyword>
<evidence type="ECO:0000256" key="1">
    <source>
        <dbReference type="ARBA" id="ARBA00022801"/>
    </source>
</evidence>
<dbReference type="Pfam" id="PF00561">
    <property type="entry name" value="Abhydrolase_1"/>
    <property type="match status" value="1"/>
</dbReference>
<dbReference type="Proteomes" id="UP000078582">
    <property type="component" value="Chromosome"/>
</dbReference>
<evidence type="ECO:0000313" key="2">
    <source>
        <dbReference type="EMBL" id="ANK62873.1"/>
    </source>
</evidence>
<accession>A0A192H3P3</accession>
<dbReference type="OrthoDB" id="9805423at2"/>
<dbReference type="GO" id="GO:0016020">
    <property type="term" value="C:membrane"/>
    <property type="evidence" value="ECO:0007669"/>
    <property type="project" value="TreeGrafter"/>
</dbReference>
<dbReference type="PANTHER" id="PTHR43798:SF31">
    <property type="entry name" value="AB HYDROLASE SUPERFAMILY PROTEIN YCLE"/>
    <property type="match status" value="1"/>
</dbReference>
<dbReference type="InterPro" id="IPR000073">
    <property type="entry name" value="AB_hydrolase_1"/>
</dbReference>
<dbReference type="PANTHER" id="PTHR43798">
    <property type="entry name" value="MONOACYLGLYCEROL LIPASE"/>
    <property type="match status" value="1"/>
</dbReference>
<keyword evidence="3" id="KW-1185">Reference proteome</keyword>
<dbReference type="SUPFAM" id="SSF53474">
    <property type="entry name" value="alpha/beta-Hydrolases"/>
    <property type="match status" value="1"/>
</dbReference>
<sequence>MSYFETNDNVKLYYSESGQGQNLLLVHGYGCSGKYFERNIPELGQHFHVITVDLRGHGNSNTVNSGARISRLATDIHELLTQLNLTNVTYLGWSMGCSVGWSYWDLFQNDRLSKFIFVDEPAWALSTKENPSGLLNYQATLDFCKSLFTNKEEALGSFIKGIVIDKTLNLTDLLAESNKGKADFIAPLFYNHMVNNWSDVIKTITIPSLVISGKKSFFNWKLVKQVSDELPKGQFESFANVGHMLFYEEADRFNKLVTNFVQA</sequence>
<evidence type="ECO:0000313" key="3">
    <source>
        <dbReference type="Proteomes" id="UP000078582"/>
    </source>
</evidence>
<dbReference type="InterPro" id="IPR050266">
    <property type="entry name" value="AB_hydrolase_sf"/>
</dbReference>
<dbReference type="RefSeq" id="WP_068280691.1">
    <property type="nucleotide sequence ID" value="NZ_CP014873.1"/>
</dbReference>
<dbReference type="InterPro" id="IPR029058">
    <property type="entry name" value="AB_hydrolase_fold"/>
</dbReference>
<dbReference type="GO" id="GO:0016787">
    <property type="term" value="F:hydrolase activity"/>
    <property type="evidence" value="ECO:0007669"/>
    <property type="project" value="UniProtKB-KW"/>
</dbReference>
<dbReference type="Gene3D" id="3.40.50.1820">
    <property type="entry name" value="alpha/beta hydrolase"/>
    <property type="match status" value="1"/>
</dbReference>
<gene>
    <name evidence="2" type="ORF">AYR53_08945</name>
</gene>
<organism evidence="2 3">
    <name type="scientific">Loigolactobacillus backii</name>
    <dbReference type="NCBI Taxonomy" id="375175"/>
    <lineage>
        <taxon>Bacteria</taxon>
        <taxon>Bacillati</taxon>
        <taxon>Bacillota</taxon>
        <taxon>Bacilli</taxon>
        <taxon>Lactobacillales</taxon>
        <taxon>Lactobacillaceae</taxon>
        <taxon>Loigolactobacillus</taxon>
    </lineage>
</organism>
<proteinExistence type="predicted"/>
<protein>
    <submittedName>
        <fullName evidence="2">Alpha/beta hydrolase</fullName>
    </submittedName>
</protein>
<dbReference type="EMBL" id="CP014873">
    <property type="protein sequence ID" value="ANK62873.1"/>
    <property type="molecule type" value="Genomic_DNA"/>
</dbReference>
<name>A0A192H3P3_9LACO</name>
<reference evidence="2 3" key="1">
    <citation type="submission" date="2016-03" db="EMBL/GenBank/DDBJ databases">
        <title>Pediococcus and Lactobacillus from brewery environment - whole genome sequencing and assembly.</title>
        <authorList>
            <person name="Behr J."/>
            <person name="Geissler A.J."/>
            <person name="Vogel R.F."/>
        </authorList>
    </citation>
    <scope>NUCLEOTIDE SEQUENCE [LARGE SCALE GENOMIC DNA]</scope>
    <source>
        <strain evidence="2 3">TMW 1.1989</strain>
    </source>
</reference>
<dbReference type="AlphaFoldDB" id="A0A192H3P3"/>
<dbReference type="GeneID" id="42982384"/>